<dbReference type="InterPro" id="IPR018957">
    <property type="entry name" value="Znf_C3HC4_RING-type"/>
</dbReference>
<comment type="caution">
    <text evidence="14">Lacks conserved residue(s) required for the propagation of feature annotation.</text>
</comment>
<dbReference type="Gene3D" id="3.30.40.10">
    <property type="entry name" value="Zinc/RING finger domain, C3HC4 (zinc finger)"/>
    <property type="match status" value="1"/>
</dbReference>
<dbReference type="GO" id="GO:0008270">
    <property type="term" value="F:zinc ion binding"/>
    <property type="evidence" value="ECO:0007669"/>
    <property type="project" value="UniProtKB-KW"/>
</dbReference>
<feature type="coiled-coil region" evidence="15">
    <location>
        <begin position="121"/>
        <end position="185"/>
    </location>
</feature>
<feature type="compositionally biased region" description="Polar residues" evidence="16">
    <location>
        <begin position="190"/>
        <end position="217"/>
    </location>
</feature>
<dbReference type="GO" id="GO:0061630">
    <property type="term" value="F:ubiquitin protein ligase activity"/>
    <property type="evidence" value="ECO:0007669"/>
    <property type="project" value="UniProtKB-EC"/>
</dbReference>
<protein>
    <recommendedName>
        <fullName evidence="2">RING-type E3 ubiquitin transferase</fullName>
        <ecNumber evidence="2">2.3.2.27</ecNumber>
    </recommendedName>
    <alternativeName>
        <fullName evidence="12 13">RING-type E3 ubiquitin transferase RNF168</fullName>
    </alternativeName>
</protein>
<dbReference type="GO" id="GO:0043130">
    <property type="term" value="F:ubiquitin binding"/>
    <property type="evidence" value="ECO:0007669"/>
    <property type="project" value="UniProtKB-UniRule"/>
</dbReference>
<gene>
    <name evidence="14" type="primary">RNF168</name>
    <name evidence="18" type="ORF">GDO81_007293</name>
</gene>
<evidence type="ECO:0000256" key="13">
    <source>
        <dbReference type="ARBA" id="ARBA00079844"/>
    </source>
</evidence>
<dbReference type="FunFam" id="3.30.40.10:FF:000466">
    <property type="entry name" value="E3 ubiquitin-protein ligase RNF168"/>
    <property type="match status" value="1"/>
</dbReference>
<dbReference type="EC" id="2.3.2.27" evidence="2"/>
<dbReference type="GO" id="GO:0031491">
    <property type="term" value="F:nucleosome binding"/>
    <property type="evidence" value="ECO:0007669"/>
    <property type="project" value="TreeGrafter"/>
</dbReference>
<dbReference type="Proteomes" id="UP000824782">
    <property type="component" value="Unassembled WGS sequence"/>
</dbReference>
<evidence type="ECO:0000256" key="5">
    <source>
        <dbReference type="ARBA" id="ARBA00022763"/>
    </source>
</evidence>
<dbReference type="GO" id="GO:0006325">
    <property type="term" value="P:chromatin organization"/>
    <property type="evidence" value="ECO:0007669"/>
    <property type="project" value="UniProtKB-KW"/>
</dbReference>
<comment type="similarity">
    <text evidence="14">Belongs to the RNF168 family.</text>
</comment>
<feature type="region of interest" description="Disordered" evidence="16">
    <location>
        <begin position="189"/>
        <end position="230"/>
    </location>
</feature>
<evidence type="ECO:0000256" key="15">
    <source>
        <dbReference type="SAM" id="Coils"/>
    </source>
</evidence>
<dbReference type="GO" id="GO:0035861">
    <property type="term" value="C:site of double-strand break"/>
    <property type="evidence" value="ECO:0007669"/>
    <property type="project" value="TreeGrafter"/>
</dbReference>
<feature type="short sequence motif" description="UMI motif" evidence="14">
    <location>
        <begin position="147"/>
        <end position="155"/>
    </location>
</feature>
<dbReference type="SMART" id="SM00184">
    <property type="entry name" value="RING"/>
    <property type="match status" value="1"/>
</dbReference>
<evidence type="ECO:0000256" key="4">
    <source>
        <dbReference type="ARBA" id="ARBA00022723"/>
    </source>
</evidence>
<dbReference type="GO" id="GO:0000151">
    <property type="term" value="C:ubiquitin ligase complex"/>
    <property type="evidence" value="ECO:0007669"/>
    <property type="project" value="UniProtKB-UniRule"/>
</dbReference>
<comment type="caution">
    <text evidence="18">The sequence shown here is derived from an EMBL/GenBank/DDBJ whole genome shotgun (WGS) entry which is preliminary data.</text>
</comment>
<dbReference type="GO" id="GO:0006302">
    <property type="term" value="P:double-strand break repair"/>
    <property type="evidence" value="ECO:0007669"/>
    <property type="project" value="UniProtKB-UniRule"/>
</dbReference>
<keyword evidence="10 14" id="KW-0234">DNA repair</keyword>
<evidence type="ECO:0000256" key="11">
    <source>
        <dbReference type="ARBA" id="ARBA00023242"/>
    </source>
</evidence>
<dbReference type="GO" id="GO:0045739">
    <property type="term" value="P:positive regulation of DNA repair"/>
    <property type="evidence" value="ECO:0007669"/>
    <property type="project" value="UniProtKB-UniRule"/>
</dbReference>
<comment type="domain">
    <text evidence="14">The MIU motif (motif interacting with ubiquitin) mediates the interaction with both 'Lys-48'- and 'Lys-63'-linked ubiquitin chains. The UMI motif mediates interaction with ubiquitin with a preference for 'Lys-63'-linked ubiquitin. The specificity for different types of ubiquitin is mediated by juxtaposition of ubiquitin-binding motifs (MIU and UMI motifs) with LR motifs (LRMs).</text>
</comment>
<dbReference type="GO" id="GO:0005634">
    <property type="term" value="C:nucleus"/>
    <property type="evidence" value="ECO:0007669"/>
    <property type="project" value="UniProtKB-SubCell"/>
</dbReference>
<dbReference type="CDD" id="cd22265">
    <property type="entry name" value="UDM1_RNF168"/>
    <property type="match status" value="1"/>
</dbReference>
<keyword evidence="5 14" id="KW-0227">DNA damage</keyword>
<feature type="region of interest" description="Disordered" evidence="16">
    <location>
        <begin position="446"/>
        <end position="544"/>
    </location>
</feature>
<evidence type="ECO:0000259" key="17">
    <source>
        <dbReference type="PROSITE" id="PS50089"/>
    </source>
</evidence>
<evidence type="ECO:0000313" key="18">
    <source>
        <dbReference type="EMBL" id="KAG8580412.1"/>
    </source>
</evidence>
<sequence>MSKKRKFPLPRSECICGICREILLEPVTLPCNHTLCHPCFQSTVEKASLCCPYCRHRVSNWARKSARSGTLVDKELWEVIQRQYPEECERRTHGQDTAEDDFDDGLAIYPAPLICKPGEIRQEYEAEISKIEAERLSREEEERRASEEYIRRLLAQEEEEQRLQAERAQRQLEEQLKRDEELARMLSGDVNDSTASALSSINEVPVVSKQTPNSKQSKNVKCKPKQSGDIERFLSPKADRSVHFPSSARVRSEDLKNMSSSLGSRGCILDSDEDSMPSLSPQYILPLSNRKVQDSDTDVSIPSLSYYSPTNESQGELMVAGSSRGSDARTREVGERPSDMAAIDLSPPISFNGRDGSWSTSESDCITSTPEQWVKTTKKRTLESTVDVDLHVSEKRQRVCDSIPGLHTEQIMELEEALIQRKLQEEQDRMLALKLQKLLDKEQNTVIRQKGSPDEYKLRPKRTARQPADSTPLKVSNDSRAESPESGDTSDENKKPAPKKRVQQPQARVARSSSRTQSSDGLKVLRPSNKQQTILDMFHRSSGK</sequence>
<dbReference type="GO" id="GO:0016567">
    <property type="term" value="P:protein ubiquitination"/>
    <property type="evidence" value="ECO:0007669"/>
    <property type="project" value="UniProtKB-UniRule"/>
</dbReference>
<comment type="pathway">
    <text evidence="14">Protein modification; protein ubiquitination.</text>
</comment>
<dbReference type="CDD" id="cd16550">
    <property type="entry name" value="RING-HC_RNF168"/>
    <property type="match status" value="1"/>
</dbReference>
<dbReference type="InterPro" id="IPR013083">
    <property type="entry name" value="Znf_RING/FYVE/PHD"/>
</dbReference>
<evidence type="ECO:0000256" key="8">
    <source>
        <dbReference type="ARBA" id="ARBA00022833"/>
    </source>
</evidence>
<keyword evidence="6 14" id="KW-0863">Zinc-finger</keyword>
<dbReference type="PROSITE" id="PS50089">
    <property type="entry name" value="ZF_RING_2"/>
    <property type="match status" value="1"/>
</dbReference>
<feature type="short sequence motif" description="LR motif 2" evidence="14">
    <location>
        <begin position="448"/>
        <end position="459"/>
    </location>
</feature>
<dbReference type="Pfam" id="PF00097">
    <property type="entry name" value="zf-C3HC4"/>
    <property type="match status" value="1"/>
</dbReference>
<keyword evidence="3 14" id="KW-0808">Transferase</keyword>
<feature type="region of interest" description="Disordered" evidence="16">
    <location>
        <begin position="305"/>
        <end position="365"/>
    </location>
</feature>
<dbReference type="InterPro" id="IPR001841">
    <property type="entry name" value="Znf_RING"/>
</dbReference>
<dbReference type="EMBL" id="WNYA01000003">
    <property type="protein sequence ID" value="KAG8580412.1"/>
    <property type="molecule type" value="Genomic_DNA"/>
</dbReference>
<evidence type="ECO:0000256" key="7">
    <source>
        <dbReference type="ARBA" id="ARBA00022786"/>
    </source>
</evidence>
<keyword evidence="9 14" id="KW-0156">Chromatin regulator</keyword>
<dbReference type="InterPro" id="IPR034725">
    <property type="entry name" value="RNF168"/>
</dbReference>
<evidence type="ECO:0000256" key="1">
    <source>
        <dbReference type="ARBA" id="ARBA00000900"/>
    </source>
</evidence>
<feature type="short sequence motif" description="LR motif 1" evidence="14">
    <location>
        <begin position="114"/>
        <end position="132"/>
    </location>
</feature>
<feature type="domain" description="RING-type" evidence="17">
    <location>
        <begin position="16"/>
        <end position="55"/>
    </location>
</feature>
<evidence type="ECO:0000313" key="19">
    <source>
        <dbReference type="Proteomes" id="UP000824782"/>
    </source>
</evidence>
<dbReference type="SUPFAM" id="SSF57850">
    <property type="entry name" value="RING/U-box"/>
    <property type="match status" value="1"/>
</dbReference>
<comment type="subcellular location">
    <subcellularLocation>
        <location evidence="14">Nucleus</location>
    </subcellularLocation>
    <text evidence="14">Localizes to double-strand breaks (DSBs) sites of DNA damage.</text>
</comment>
<dbReference type="InterPro" id="IPR051657">
    <property type="entry name" value="RNF168/RNF169_E3_ubiq-ligase"/>
</dbReference>
<reference evidence="18" key="1">
    <citation type="thesis" date="2020" institute="ProQuest LLC" country="789 East Eisenhower Parkway, Ann Arbor, MI, USA">
        <title>Comparative Genomics and Chromosome Evolution.</title>
        <authorList>
            <person name="Mudd A.B."/>
        </authorList>
    </citation>
    <scope>NUCLEOTIDE SEQUENCE</scope>
    <source>
        <strain evidence="18">237g6f4</strain>
        <tissue evidence="18">Blood</tissue>
    </source>
</reference>
<evidence type="ECO:0000256" key="16">
    <source>
        <dbReference type="SAM" id="MobiDB-lite"/>
    </source>
</evidence>
<evidence type="ECO:0000256" key="6">
    <source>
        <dbReference type="ARBA" id="ARBA00022771"/>
    </source>
</evidence>
<evidence type="ECO:0000256" key="9">
    <source>
        <dbReference type="ARBA" id="ARBA00022853"/>
    </source>
</evidence>
<keyword evidence="15" id="KW-0175">Coiled coil</keyword>
<feature type="compositionally biased region" description="Polar residues" evidence="16">
    <location>
        <begin position="503"/>
        <end position="520"/>
    </location>
</feature>
<comment type="catalytic activity">
    <reaction evidence="1 14">
        <text>S-ubiquitinyl-[E2 ubiquitin-conjugating enzyme]-L-cysteine + [acceptor protein]-L-lysine = [E2 ubiquitin-conjugating enzyme]-L-cysteine + N(6)-ubiquitinyl-[acceptor protein]-L-lysine.</text>
        <dbReference type="EC" id="2.3.2.27"/>
    </reaction>
</comment>
<dbReference type="PANTHER" id="PTHR23328:SF1">
    <property type="entry name" value="E3 UBIQUITIN-PROTEIN LIGASE RNF168"/>
    <property type="match status" value="1"/>
</dbReference>
<dbReference type="PANTHER" id="PTHR23328">
    <property type="entry name" value="RING-TYPE DOMAIN-CONTAINING PROTEIN"/>
    <property type="match status" value="1"/>
</dbReference>
<feature type="compositionally biased region" description="Polar residues" evidence="16">
    <location>
        <begin position="305"/>
        <end position="314"/>
    </location>
</feature>
<evidence type="ECO:0000256" key="3">
    <source>
        <dbReference type="ARBA" id="ARBA00022679"/>
    </source>
</evidence>
<keyword evidence="19" id="KW-1185">Reference proteome</keyword>
<keyword evidence="8 14" id="KW-0862">Zinc</keyword>
<evidence type="ECO:0000256" key="14">
    <source>
        <dbReference type="HAMAP-Rule" id="MF_03066"/>
    </source>
</evidence>
<accession>A0AAV7C7S0</accession>
<evidence type="ECO:0000256" key="10">
    <source>
        <dbReference type="ARBA" id="ARBA00023204"/>
    </source>
</evidence>
<dbReference type="HAMAP" id="MF_03066">
    <property type="entry name" value="RNF168"/>
    <property type="match status" value="1"/>
</dbReference>
<dbReference type="CDD" id="cd21952">
    <property type="entry name" value="MIU2_RNF168"/>
    <property type="match status" value="1"/>
</dbReference>
<dbReference type="GO" id="GO:0010212">
    <property type="term" value="P:response to ionizing radiation"/>
    <property type="evidence" value="ECO:0007669"/>
    <property type="project" value="UniProtKB-UniRule"/>
</dbReference>
<keyword evidence="7 14" id="KW-0833">Ubl conjugation pathway</keyword>
<dbReference type="GO" id="GO:0042393">
    <property type="term" value="F:histone binding"/>
    <property type="evidence" value="ECO:0007669"/>
    <property type="project" value="UniProtKB-UniRule"/>
</dbReference>
<keyword evidence="11 14" id="KW-0539">Nucleus</keyword>
<proteinExistence type="inferred from homology"/>
<evidence type="ECO:0000256" key="2">
    <source>
        <dbReference type="ARBA" id="ARBA00012483"/>
    </source>
</evidence>
<evidence type="ECO:0000256" key="12">
    <source>
        <dbReference type="ARBA" id="ARBA00077266"/>
    </source>
</evidence>
<dbReference type="AlphaFoldDB" id="A0AAV7C7S0"/>
<name>A0AAV7C7S0_ENGPU</name>
<feature type="compositionally biased region" description="Basic and acidic residues" evidence="16">
    <location>
        <begin position="326"/>
        <end position="338"/>
    </location>
</feature>
<organism evidence="18 19">
    <name type="scientific">Engystomops pustulosus</name>
    <name type="common">Tungara frog</name>
    <name type="synonym">Physalaemus pustulosus</name>
    <dbReference type="NCBI Taxonomy" id="76066"/>
    <lineage>
        <taxon>Eukaryota</taxon>
        <taxon>Metazoa</taxon>
        <taxon>Chordata</taxon>
        <taxon>Craniata</taxon>
        <taxon>Vertebrata</taxon>
        <taxon>Euteleostomi</taxon>
        <taxon>Amphibia</taxon>
        <taxon>Batrachia</taxon>
        <taxon>Anura</taxon>
        <taxon>Neobatrachia</taxon>
        <taxon>Hyloidea</taxon>
        <taxon>Leptodactylidae</taxon>
        <taxon>Leiuperinae</taxon>
        <taxon>Engystomops</taxon>
    </lineage>
</organism>
<keyword evidence="4 14" id="KW-0479">Metal-binding</keyword>